<dbReference type="AlphaFoldDB" id="A0A2M7XGQ7"/>
<dbReference type="SUPFAM" id="SSF53067">
    <property type="entry name" value="Actin-like ATPase domain"/>
    <property type="match status" value="1"/>
</dbReference>
<accession>A0A2M7XGQ7</accession>
<name>A0A2M7XGQ7_9BACT</name>
<feature type="domain" description="Gcp-like" evidence="1">
    <location>
        <begin position="48"/>
        <end position="90"/>
    </location>
</feature>
<protein>
    <recommendedName>
        <fullName evidence="1">Gcp-like domain-containing protein</fullName>
    </recommendedName>
</protein>
<evidence type="ECO:0000259" key="1">
    <source>
        <dbReference type="Pfam" id="PF00814"/>
    </source>
</evidence>
<dbReference type="Proteomes" id="UP000229749">
    <property type="component" value="Unassembled WGS sequence"/>
</dbReference>
<evidence type="ECO:0000313" key="2">
    <source>
        <dbReference type="EMBL" id="PJA47051.1"/>
    </source>
</evidence>
<dbReference type="Gene3D" id="3.30.420.40">
    <property type="match status" value="1"/>
</dbReference>
<dbReference type="InterPro" id="IPR000905">
    <property type="entry name" value="Gcp-like_dom"/>
</dbReference>
<gene>
    <name evidence="2" type="ORF">CO172_03170</name>
</gene>
<evidence type="ECO:0000313" key="3">
    <source>
        <dbReference type="Proteomes" id="UP000229749"/>
    </source>
</evidence>
<dbReference type="EMBL" id="PFWS01000049">
    <property type="protein sequence ID" value="PJA47051.1"/>
    <property type="molecule type" value="Genomic_DNA"/>
</dbReference>
<organism evidence="2 3">
    <name type="scientific">Candidatus Uhrbacteria bacterium CG_4_9_14_3_um_filter_36_7</name>
    <dbReference type="NCBI Taxonomy" id="1975033"/>
    <lineage>
        <taxon>Bacteria</taxon>
        <taxon>Candidatus Uhriibacteriota</taxon>
    </lineage>
</organism>
<sequence length="137" mass="15742">MILFLRFQDFKEAQGAILNNEGDLQMLKTIHTPPEDFFCFVTQAFFTNFSQNDLQAIVVVIGPGSFTTLRTVLLFVQSIQFLKQIPVMGIYNENNRSIEALIEDTQFSLDYIKKNATEHVWPDYGSDPNITIAKHFM</sequence>
<dbReference type="Pfam" id="PF00814">
    <property type="entry name" value="TsaD"/>
    <property type="match status" value="1"/>
</dbReference>
<dbReference type="InterPro" id="IPR043129">
    <property type="entry name" value="ATPase_NBD"/>
</dbReference>
<proteinExistence type="predicted"/>
<comment type="caution">
    <text evidence="2">The sequence shown here is derived from an EMBL/GenBank/DDBJ whole genome shotgun (WGS) entry which is preliminary data.</text>
</comment>
<reference evidence="3" key="1">
    <citation type="submission" date="2017-09" db="EMBL/GenBank/DDBJ databases">
        <title>Depth-based differentiation of microbial function through sediment-hosted aquifers and enrichment of novel symbionts in the deep terrestrial subsurface.</title>
        <authorList>
            <person name="Probst A.J."/>
            <person name="Ladd B."/>
            <person name="Jarett J.K."/>
            <person name="Geller-Mcgrath D.E."/>
            <person name="Sieber C.M.K."/>
            <person name="Emerson J.B."/>
            <person name="Anantharaman K."/>
            <person name="Thomas B.C."/>
            <person name="Malmstrom R."/>
            <person name="Stieglmeier M."/>
            <person name="Klingl A."/>
            <person name="Woyke T."/>
            <person name="Ryan C.M."/>
            <person name="Banfield J.F."/>
        </authorList>
    </citation>
    <scope>NUCLEOTIDE SEQUENCE [LARGE SCALE GENOMIC DNA]</scope>
</reference>